<dbReference type="AlphaFoldDB" id="A0A2W6MW21"/>
<sequence length="288" mass="33673">MEYKPKNQEELKRLIDDENVYLGDIDTSLIIDMHALFNKSVRKDFSGIGTWNVSRVKDMGYMFSKALYFNENISAWSVGNVENMEGMFHGAINFNQNLDAWDISNVRDFRFMVENTSLKTLPIWLRSESYKIGNKYKPKSKGQLRVLIEDESVYLGEIDTSLIVDMRALFIGMNYREDFGGIAKWNVENVLDMSYMFYSLEKFNEDISTWNVENVRDMCGMFYYAESFNQDISSWNVSKVSDMSLMFCEAKSFNQNLDSWDISSLKDVESMFDESMQNPLPKWFKSSK</sequence>
<dbReference type="RefSeq" id="WP_111229794.1">
    <property type="nucleotide sequence ID" value="NZ_NBIU01000012.1"/>
</dbReference>
<organism evidence="1 2">
    <name type="scientific">Helicobacter valdiviensis</name>
    <dbReference type="NCBI Taxonomy" id="1458358"/>
    <lineage>
        <taxon>Bacteria</taxon>
        <taxon>Pseudomonadati</taxon>
        <taxon>Campylobacterota</taxon>
        <taxon>Epsilonproteobacteria</taxon>
        <taxon>Campylobacterales</taxon>
        <taxon>Helicobacteraceae</taxon>
        <taxon>Helicobacter</taxon>
    </lineage>
</organism>
<gene>
    <name evidence="1" type="ORF">B6S12_05420</name>
</gene>
<keyword evidence="2" id="KW-1185">Reference proteome</keyword>
<evidence type="ECO:0008006" key="3">
    <source>
        <dbReference type="Google" id="ProtNLM"/>
    </source>
</evidence>
<protein>
    <recommendedName>
        <fullName evidence="3">BspA family leucine-rich repeat surface protein</fullName>
    </recommendedName>
</protein>
<dbReference type="InterPro" id="IPR011889">
    <property type="entry name" value="Liste_lipo_26"/>
</dbReference>
<reference evidence="1 2" key="1">
    <citation type="submission" date="2017-03" db="EMBL/GenBank/DDBJ databases">
        <title>Genomic and clinical evidence uncovers the enterohepatic species Helicobacter valdiviensis as a potential human intestinal pathogen.</title>
        <authorList>
            <person name="Fresia P."/>
            <person name="Jara R."/>
            <person name="Sierra R."/>
            <person name="Ferres I."/>
            <person name="Greif G."/>
            <person name="Iraola G."/>
            <person name="Collado L."/>
        </authorList>
    </citation>
    <scope>NUCLEOTIDE SEQUENCE [LARGE SCALE GENOMIC DNA]</scope>
    <source>
        <strain evidence="1 2">WBE14</strain>
    </source>
</reference>
<name>A0A2W6MW21_9HELI</name>
<evidence type="ECO:0000313" key="2">
    <source>
        <dbReference type="Proteomes" id="UP000249746"/>
    </source>
</evidence>
<dbReference type="InterPro" id="IPR005046">
    <property type="entry name" value="DUF285"/>
</dbReference>
<comment type="caution">
    <text evidence="1">The sequence shown here is derived from an EMBL/GenBank/DDBJ whole genome shotgun (WGS) entry which is preliminary data.</text>
</comment>
<dbReference type="Pfam" id="PF03382">
    <property type="entry name" value="DUF285"/>
    <property type="match status" value="2"/>
</dbReference>
<dbReference type="Proteomes" id="UP000249746">
    <property type="component" value="Unassembled WGS sequence"/>
</dbReference>
<proteinExistence type="predicted"/>
<dbReference type="NCBIfam" id="TIGR02167">
    <property type="entry name" value="Liste_lipo_26"/>
    <property type="match status" value="2"/>
</dbReference>
<evidence type="ECO:0000313" key="1">
    <source>
        <dbReference type="EMBL" id="PZT48161.1"/>
    </source>
</evidence>
<accession>A0A2W6MW21</accession>
<dbReference type="OrthoDB" id="5354002at2"/>
<dbReference type="EMBL" id="NBIU01000012">
    <property type="protein sequence ID" value="PZT48161.1"/>
    <property type="molecule type" value="Genomic_DNA"/>
</dbReference>